<dbReference type="KEGG" id="ssck:SPSK_02856"/>
<name>A0A0F2MA41_SPOSC</name>
<comment type="caution">
    <text evidence="1">The sequence shown here is derived from an EMBL/GenBank/DDBJ whole genome shotgun (WGS) entry which is preliminary data.</text>
</comment>
<reference evidence="1 2" key="2">
    <citation type="journal article" date="2015" name="Eukaryot. Cell">
        <title>Asexual propagation of a virulent clone complex in a human and feline outbreak of sporotrichosis.</title>
        <authorList>
            <person name="Teixeira Mde M."/>
            <person name="Rodrigues A.M."/>
            <person name="Tsui C.K."/>
            <person name="de Almeida L.G."/>
            <person name="Van Diepeningen A.D."/>
            <person name="van den Ende B.G."/>
            <person name="Fernandes G.F."/>
            <person name="Kano R."/>
            <person name="Hamelin R.C."/>
            <person name="Lopes-Bezerra L.M."/>
            <person name="Vasconcelos A.T."/>
            <person name="de Hoog S."/>
            <person name="de Camargo Z.P."/>
            <person name="Felipe M.S."/>
        </authorList>
    </citation>
    <scope>NUCLEOTIDE SEQUENCE [LARGE SCALE GENOMIC DNA]</scope>
    <source>
        <strain evidence="1 2">1099-18</strain>
    </source>
</reference>
<sequence length="78" mass="8569">MAKRKGEETVSPWFTQLEAHSPGSTAVEAAAHAVALALDLGRDRRPGQSPEIGVLLSLHHQNLIYDEIDIKRTAIIRN</sequence>
<reference evidence="1 2" key="1">
    <citation type="journal article" date="2014" name="BMC Genomics">
        <title>Comparative genomics of the major fungal agents of human and animal Sporotrichosis: Sporothrix schenckii and Sporothrix brasiliensis.</title>
        <authorList>
            <person name="Teixeira M.M."/>
            <person name="de Almeida L.G."/>
            <person name="Kubitschek-Barreira P."/>
            <person name="Alves F.L."/>
            <person name="Kioshima E.S."/>
            <person name="Abadio A.K."/>
            <person name="Fernandes L."/>
            <person name="Derengowski L.S."/>
            <person name="Ferreira K.S."/>
            <person name="Souza R.C."/>
            <person name="Ruiz J.C."/>
            <person name="de Andrade N.C."/>
            <person name="Paes H.C."/>
            <person name="Nicola A.M."/>
            <person name="Albuquerque P."/>
            <person name="Gerber A.L."/>
            <person name="Martins V.P."/>
            <person name="Peconick L.D."/>
            <person name="Neto A.V."/>
            <person name="Chaucanez C.B."/>
            <person name="Silva P.A."/>
            <person name="Cunha O.L."/>
            <person name="de Oliveira F.F."/>
            <person name="dos Santos T.C."/>
            <person name="Barros A.L."/>
            <person name="Soares M.A."/>
            <person name="de Oliveira L.M."/>
            <person name="Marini M.M."/>
            <person name="Villalobos-Duno H."/>
            <person name="Cunha M.M."/>
            <person name="de Hoog S."/>
            <person name="da Silveira J.F."/>
            <person name="Henrissat B."/>
            <person name="Nino-Vega G.A."/>
            <person name="Cisalpino P.S."/>
            <person name="Mora-Montes H.M."/>
            <person name="Almeida S.R."/>
            <person name="Stajich J.E."/>
            <person name="Lopes-Bezerra L.M."/>
            <person name="Vasconcelos A.T."/>
            <person name="Felipe M.S."/>
        </authorList>
    </citation>
    <scope>NUCLEOTIDE SEQUENCE [LARGE SCALE GENOMIC DNA]</scope>
    <source>
        <strain evidence="1 2">1099-18</strain>
    </source>
</reference>
<dbReference type="RefSeq" id="XP_016589183.1">
    <property type="nucleotide sequence ID" value="XM_016729718.1"/>
</dbReference>
<evidence type="ECO:0000313" key="1">
    <source>
        <dbReference type="EMBL" id="KJR86507.1"/>
    </source>
</evidence>
<gene>
    <name evidence="1" type="ORF">SPSK_02856</name>
</gene>
<dbReference type="AlphaFoldDB" id="A0A0F2MA41"/>
<dbReference type="Proteomes" id="UP000033710">
    <property type="component" value="Unassembled WGS sequence"/>
</dbReference>
<evidence type="ECO:0000313" key="2">
    <source>
        <dbReference type="Proteomes" id="UP000033710"/>
    </source>
</evidence>
<protein>
    <submittedName>
        <fullName evidence="1">Uncharacterized protein</fullName>
    </submittedName>
</protein>
<organism evidence="1 2">
    <name type="scientific">Sporothrix schenckii 1099-18</name>
    <dbReference type="NCBI Taxonomy" id="1397361"/>
    <lineage>
        <taxon>Eukaryota</taxon>
        <taxon>Fungi</taxon>
        <taxon>Dikarya</taxon>
        <taxon>Ascomycota</taxon>
        <taxon>Pezizomycotina</taxon>
        <taxon>Sordariomycetes</taxon>
        <taxon>Sordariomycetidae</taxon>
        <taxon>Ophiostomatales</taxon>
        <taxon>Ophiostomataceae</taxon>
        <taxon>Sporothrix</taxon>
    </lineage>
</organism>
<dbReference type="EMBL" id="AXCR01000006">
    <property type="protein sequence ID" value="KJR86507.1"/>
    <property type="molecule type" value="Genomic_DNA"/>
</dbReference>
<dbReference type="GeneID" id="27664995"/>
<dbReference type="VEuPathDB" id="FungiDB:SPSK_02856"/>
<accession>A0A0F2MA41</accession>
<proteinExistence type="predicted"/>